<dbReference type="GO" id="GO:0016020">
    <property type="term" value="C:membrane"/>
    <property type="evidence" value="ECO:0007669"/>
    <property type="project" value="UniProtKB-SubCell"/>
</dbReference>
<keyword evidence="2 5" id="KW-0812">Transmembrane</keyword>
<evidence type="ECO:0000256" key="4">
    <source>
        <dbReference type="ARBA" id="ARBA00023136"/>
    </source>
</evidence>
<dbReference type="PANTHER" id="PTHR23241">
    <property type="entry name" value="LATE EMBRYOGENESIS ABUNDANT PLANTS LEA-RELATED"/>
    <property type="match status" value="1"/>
</dbReference>
<protein>
    <recommendedName>
        <fullName evidence="6">TMEM205-like domain-containing protein</fullName>
    </recommendedName>
</protein>
<evidence type="ECO:0000256" key="5">
    <source>
        <dbReference type="SAM" id="Phobius"/>
    </source>
</evidence>
<keyword evidence="4 5" id="KW-0472">Membrane</keyword>
<feature type="transmembrane region" description="Helical" evidence="5">
    <location>
        <begin position="91"/>
        <end position="110"/>
    </location>
</feature>
<dbReference type="InterPro" id="IPR053009">
    <property type="entry name" value="Xanthocillin_Biosynth-Assoc"/>
</dbReference>
<feature type="transmembrane region" description="Helical" evidence="5">
    <location>
        <begin position="15"/>
        <end position="40"/>
    </location>
</feature>
<evidence type="ECO:0000256" key="3">
    <source>
        <dbReference type="ARBA" id="ARBA00022989"/>
    </source>
</evidence>
<dbReference type="Pfam" id="PF13664">
    <property type="entry name" value="DUF4149"/>
    <property type="match status" value="1"/>
</dbReference>
<reference evidence="8" key="1">
    <citation type="journal article" date="2013" name="Nat. Genet.">
        <title>The wheat powdery mildew genome shows the unique evolution of an obligate biotroph.</title>
        <authorList>
            <person name="Wicker T."/>
            <person name="Oberhaensli S."/>
            <person name="Parlange F."/>
            <person name="Buchmann J.P."/>
            <person name="Shatalina M."/>
            <person name="Roffler S."/>
            <person name="Ben-David R."/>
            <person name="Dolezel J."/>
            <person name="Simkova H."/>
            <person name="Schulze-Lefert P."/>
            <person name="Spanu P.D."/>
            <person name="Bruggmann R."/>
            <person name="Amselem J."/>
            <person name="Quesneville H."/>
            <person name="Ver Loren van Themaat E."/>
            <person name="Paape T."/>
            <person name="Shimizu K.K."/>
            <person name="Keller B."/>
        </authorList>
    </citation>
    <scope>NUCLEOTIDE SEQUENCE [LARGE SCALE GENOMIC DNA]</scope>
    <source>
        <strain evidence="8">96224</strain>
    </source>
</reference>
<feature type="transmembrane region" description="Helical" evidence="5">
    <location>
        <begin position="52"/>
        <end position="71"/>
    </location>
</feature>
<dbReference type="EMBL" id="KE375045">
    <property type="protein sequence ID" value="EPQ64965.1"/>
    <property type="molecule type" value="Genomic_DNA"/>
</dbReference>
<keyword evidence="3 5" id="KW-1133">Transmembrane helix</keyword>
<dbReference type="AlphaFoldDB" id="A0A656KKJ9"/>
<evidence type="ECO:0000313" key="8">
    <source>
        <dbReference type="Proteomes" id="UP000053110"/>
    </source>
</evidence>
<gene>
    <name evidence="7" type="ORF">BGT96224_4329</name>
</gene>
<dbReference type="OrthoDB" id="1641132at2759"/>
<organism evidence="7 8">
    <name type="scientific">Blumeria graminis f. sp. tritici 96224</name>
    <dbReference type="NCBI Taxonomy" id="1268274"/>
    <lineage>
        <taxon>Eukaryota</taxon>
        <taxon>Fungi</taxon>
        <taxon>Dikarya</taxon>
        <taxon>Ascomycota</taxon>
        <taxon>Pezizomycotina</taxon>
        <taxon>Leotiomycetes</taxon>
        <taxon>Erysiphales</taxon>
        <taxon>Erysiphaceae</taxon>
        <taxon>Blumeria</taxon>
    </lineage>
</organism>
<dbReference type="PANTHER" id="PTHR23241:SF106">
    <property type="entry name" value="DUF4149 DOMAIN-CONTAINING PROTEIN"/>
    <property type="match status" value="1"/>
</dbReference>
<evidence type="ECO:0000259" key="6">
    <source>
        <dbReference type="Pfam" id="PF13664"/>
    </source>
</evidence>
<sequence length="178" mass="19921">MSDVSLFNTRAPYHITVYGLLSGTQFFQSFIGSIVAYKVLTRPEFSRLQQKLFPIYFTLQTTLSALLFFTFPGGKTITSGFNGARSDKWGTFIPLATTFITSSLNLLLIGPATTSIMLERKVQETRENKKCTDQGPHSEQMEKLNLRFGTLHSLSTLCNLAGFIGTVWYGSTLAKRIR</sequence>
<evidence type="ECO:0000313" key="7">
    <source>
        <dbReference type="EMBL" id="EPQ64965.1"/>
    </source>
</evidence>
<accession>A0A656KKJ9</accession>
<dbReference type="Proteomes" id="UP000053110">
    <property type="component" value="Unassembled WGS sequence"/>
</dbReference>
<name>A0A656KKJ9_BLUGR</name>
<proteinExistence type="predicted"/>
<dbReference type="InterPro" id="IPR025423">
    <property type="entry name" value="TMEM205-like"/>
</dbReference>
<evidence type="ECO:0000256" key="2">
    <source>
        <dbReference type="ARBA" id="ARBA00022692"/>
    </source>
</evidence>
<comment type="subcellular location">
    <subcellularLocation>
        <location evidence="1">Membrane</location>
    </subcellularLocation>
</comment>
<evidence type="ECO:0000256" key="1">
    <source>
        <dbReference type="ARBA" id="ARBA00004370"/>
    </source>
</evidence>
<feature type="domain" description="TMEM205-like" evidence="6">
    <location>
        <begin position="17"/>
        <end position="121"/>
    </location>
</feature>